<feature type="domain" description="Ribosomal RNA methyltransferase SPB1-like C-terminal" evidence="11">
    <location>
        <begin position="642"/>
        <end position="859"/>
    </location>
</feature>
<evidence type="ECO:0000256" key="7">
    <source>
        <dbReference type="ARBA" id="ARBA00023242"/>
    </source>
</evidence>
<keyword evidence="8" id="KW-0175">Coiled coil</keyword>
<feature type="compositionally biased region" description="Acidic residues" evidence="9">
    <location>
        <begin position="547"/>
        <end position="557"/>
    </location>
</feature>
<dbReference type="SUPFAM" id="SSF53335">
    <property type="entry name" value="S-adenosyl-L-methionine-dependent methyltransferases"/>
    <property type="match status" value="1"/>
</dbReference>
<dbReference type="InterPro" id="IPR029063">
    <property type="entry name" value="SAM-dependent_MTases_sf"/>
</dbReference>
<sequence>MGKAQKKTGKGRLDKYYKLAKEQGYRARSAFKLIQLNKKFAFLESARCCVDLCAAPGGWLQVASKYMPANSVIIGVDLVPIKPIPRVVTFTTDITTIQCRNLIRNELKDWKADVILHDGAPNVGTAWVQDAYSQSELVLMSLKLAVEFLLKGGTFVTKVFRSADYNNLLWVFSQLFGKVEATKPPSSRNVSAEIFVVCREFLAPKHIDPKFLDPKHVFKDLTLSAASGHDKGSSANNAHENVFMPEKRRRKRDGYDDGDLTLFRKVAAGDFIRSSEPINVLGLANRIVFESEEERGWLGLSITTHDIKANCDDLKVLGKGDFKALLKWRLALREELGLDVRAKPTEELTETAEMTEIVDEDQQIQEELERLKAEAAAKAKRERRRANEIKTKAIQRLQLQMTAPLDIGLEQNDVSLKMGQEDIFDLTDAQRGLHREGSVARLIGDEEASGGSEGEREDESAMVEILDSDQERERKLSALEVELDGMYNAYQEKLNERDSKRRVKEARRKRGLLEEWNGIGSTNKDTSDEESNEDGSWEKMEARKEMDDDSSSEEESNEGFAVGQKRLRRKPADPPSNKKAKFIDLYERPPPPSRAAQVWFSRDVFKGLKGHDMDEDHESNDIELASNPVEIQSQHSGRESGRETDDFETVPQYDNGSDTEMWDADGENLVNEHMAHVEKYGLSVAEAVTLAQQLVNRKTTKTHLINDGFTRYSLNSKDDLPIWFLDDESKYYKPNIPVTKEAVVALRARQRALDARPIKKIAEAKGRKKLRAARRLEKAMKKAETVDATKDMTESEKAKQIEALMKKGASKAKRKETKVIVAKGGYKGIKGRPKGVKGRYTMVDARMRKEVQSRKRREKGKRRGR</sequence>
<dbReference type="FunCoup" id="A0A0C3A0P4">
    <property type="interactions" value="622"/>
</dbReference>
<dbReference type="PANTHER" id="PTHR10920:SF13">
    <property type="entry name" value="PRE-RRNA 2'-O-RIBOSE RNA METHYLTRANSFERASE FTSJ3"/>
    <property type="match status" value="1"/>
</dbReference>
<dbReference type="Pfam" id="PF01728">
    <property type="entry name" value="FtsJ"/>
    <property type="match status" value="1"/>
</dbReference>
<evidence type="ECO:0000256" key="9">
    <source>
        <dbReference type="SAM" id="MobiDB-lite"/>
    </source>
</evidence>
<dbReference type="GO" id="GO:0000466">
    <property type="term" value="P:maturation of 5.8S rRNA from tricistronic rRNA transcript (SSU-rRNA, 5.8S rRNA, LSU-rRNA)"/>
    <property type="evidence" value="ECO:0007669"/>
    <property type="project" value="TreeGrafter"/>
</dbReference>
<dbReference type="PANTHER" id="PTHR10920">
    <property type="entry name" value="RIBOSOMAL RNA METHYLTRANSFERASE"/>
    <property type="match status" value="1"/>
</dbReference>
<dbReference type="InterPro" id="IPR028589">
    <property type="entry name" value="SPB1-like"/>
</dbReference>
<reference evidence="13 14" key="1">
    <citation type="submission" date="2014-04" db="EMBL/GenBank/DDBJ databases">
        <authorList>
            <consortium name="DOE Joint Genome Institute"/>
            <person name="Kuo A."/>
            <person name="Kohler A."/>
            <person name="Nagy L.G."/>
            <person name="Floudas D."/>
            <person name="Copeland A."/>
            <person name="Barry K.W."/>
            <person name="Cichocki N."/>
            <person name="Veneault-Fourrey C."/>
            <person name="LaButti K."/>
            <person name="Lindquist E.A."/>
            <person name="Lipzen A."/>
            <person name="Lundell T."/>
            <person name="Morin E."/>
            <person name="Murat C."/>
            <person name="Sun H."/>
            <person name="Tunlid A."/>
            <person name="Henrissat B."/>
            <person name="Grigoriev I.V."/>
            <person name="Hibbett D.S."/>
            <person name="Martin F."/>
            <person name="Nordberg H.P."/>
            <person name="Cantor M.N."/>
            <person name="Hua S.X."/>
        </authorList>
    </citation>
    <scope>NUCLEOTIDE SEQUENCE [LARGE SCALE GENOMIC DNA]</scope>
    <source>
        <strain evidence="13 14">Foug A</strain>
    </source>
</reference>
<evidence type="ECO:0000256" key="5">
    <source>
        <dbReference type="ARBA" id="ARBA00022679"/>
    </source>
</evidence>
<evidence type="ECO:0000256" key="8">
    <source>
        <dbReference type="HAMAP-Rule" id="MF_03163"/>
    </source>
</evidence>
<feature type="binding site" evidence="8">
    <location>
        <position position="93"/>
    </location>
    <ligand>
        <name>S-adenosyl-L-methionine</name>
        <dbReference type="ChEBI" id="CHEBI:59789"/>
    </ligand>
</feature>
<dbReference type="Pfam" id="PF07780">
    <property type="entry name" value="Spb1_C"/>
    <property type="match status" value="1"/>
</dbReference>
<feature type="region of interest" description="Disordered" evidence="9">
    <location>
        <begin position="514"/>
        <end position="594"/>
    </location>
</feature>
<keyword evidence="6 8" id="KW-0949">S-adenosyl-L-methionine</keyword>
<feature type="compositionally biased region" description="Basic residues" evidence="9">
    <location>
        <begin position="854"/>
        <end position="865"/>
    </location>
</feature>
<dbReference type="EMBL" id="KN822014">
    <property type="protein sequence ID" value="KIM67223.1"/>
    <property type="molecule type" value="Genomic_DNA"/>
</dbReference>
<dbReference type="Proteomes" id="UP000053989">
    <property type="component" value="Unassembled WGS sequence"/>
</dbReference>
<evidence type="ECO:0000256" key="1">
    <source>
        <dbReference type="ARBA" id="ARBA00004604"/>
    </source>
</evidence>
<accession>A0A0C3A0P4</accession>
<dbReference type="Pfam" id="PF11861">
    <property type="entry name" value="DUF3381"/>
    <property type="match status" value="1"/>
</dbReference>
<dbReference type="InParanoid" id="A0A0C3A0P4"/>
<dbReference type="HAMAP" id="MF_03163">
    <property type="entry name" value="RNA_methyltr_E_SPB1"/>
    <property type="match status" value="1"/>
</dbReference>
<organism evidence="13 14">
    <name type="scientific">Scleroderma citrinum Foug A</name>
    <dbReference type="NCBI Taxonomy" id="1036808"/>
    <lineage>
        <taxon>Eukaryota</taxon>
        <taxon>Fungi</taxon>
        <taxon>Dikarya</taxon>
        <taxon>Basidiomycota</taxon>
        <taxon>Agaricomycotina</taxon>
        <taxon>Agaricomycetes</taxon>
        <taxon>Agaricomycetidae</taxon>
        <taxon>Boletales</taxon>
        <taxon>Sclerodermatineae</taxon>
        <taxon>Sclerodermataceae</taxon>
        <taxon>Scleroderma</taxon>
    </lineage>
</organism>
<comment type="similarity">
    <text evidence="8">Belongs to the class I-like SAM-binding methyltransferase superfamily. RNA methyltransferase RlmE family. SPB1 subfamily.</text>
</comment>
<evidence type="ECO:0000259" key="10">
    <source>
        <dbReference type="Pfam" id="PF01728"/>
    </source>
</evidence>
<keyword evidence="4 8" id="KW-0489">Methyltransferase</keyword>
<dbReference type="STRING" id="1036808.A0A0C3A0P4"/>
<evidence type="ECO:0000256" key="2">
    <source>
        <dbReference type="ARBA" id="ARBA00022517"/>
    </source>
</evidence>
<dbReference type="InterPro" id="IPR012920">
    <property type="entry name" value="rRNA_MeTfrase_SPB1-like_C"/>
</dbReference>
<feature type="binding site" evidence="8">
    <location>
        <position position="118"/>
    </location>
    <ligand>
        <name>S-adenosyl-L-methionine</name>
        <dbReference type="ChEBI" id="CHEBI:59789"/>
    </ligand>
</feature>
<dbReference type="GO" id="GO:0016435">
    <property type="term" value="F:rRNA (guanine) methyltransferase activity"/>
    <property type="evidence" value="ECO:0007669"/>
    <property type="project" value="TreeGrafter"/>
</dbReference>
<dbReference type="HOGENOM" id="CLU_009422_8_1_1"/>
<keyword evidence="14" id="KW-1185">Reference proteome</keyword>
<dbReference type="InterPro" id="IPR015507">
    <property type="entry name" value="rRNA-MeTfrase_E"/>
</dbReference>
<keyword evidence="7 8" id="KW-0539">Nucleus</keyword>
<feature type="region of interest" description="Disordered" evidence="9">
    <location>
        <begin position="610"/>
        <end position="659"/>
    </location>
</feature>
<feature type="coiled-coil region" evidence="8">
    <location>
        <begin position="354"/>
        <end position="396"/>
    </location>
</feature>
<name>A0A0C3A0P4_9AGAM</name>
<feature type="region of interest" description="Disordered" evidence="9">
    <location>
        <begin position="827"/>
        <end position="865"/>
    </location>
</feature>
<dbReference type="HAMAP" id="MF_01547">
    <property type="entry name" value="RNA_methyltr_E"/>
    <property type="match status" value="1"/>
</dbReference>
<evidence type="ECO:0000313" key="14">
    <source>
        <dbReference type="Proteomes" id="UP000053989"/>
    </source>
</evidence>
<dbReference type="InterPro" id="IPR024576">
    <property type="entry name" value="rRNA_MeTfrase_Spb1_DUF3381"/>
</dbReference>
<dbReference type="AlphaFoldDB" id="A0A0C3A0P4"/>
<proteinExistence type="inferred from homology"/>
<dbReference type="GO" id="GO:0008650">
    <property type="term" value="F:rRNA (uridine-2'-O-)-methyltransferase activity"/>
    <property type="evidence" value="ECO:0007669"/>
    <property type="project" value="TreeGrafter"/>
</dbReference>
<evidence type="ECO:0000256" key="6">
    <source>
        <dbReference type="ARBA" id="ARBA00022691"/>
    </source>
</evidence>
<keyword evidence="5 8" id="KW-0808">Transferase</keyword>
<dbReference type="FunFam" id="3.40.50.150:FF:000004">
    <property type="entry name" value="AdoMet-dependent rRNA methyltransferase SPB1"/>
    <property type="match status" value="1"/>
</dbReference>
<feature type="binding site" evidence="8">
    <location>
        <position position="77"/>
    </location>
    <ligand>
        <name>S-adenosyl-L-methionine</name>
        <dbReference type="ChEBI" id="CHEBI:59789"/>
    </ligand>
</feature>
<dbReference type="GO" id="GO:0005730">
    <property type="term" value="C:nucleolus"/>
    <property type="evidence" value="ECO:0007669"/>
    <property type="project" value="UniProtKB-SubCell"/>
</dbReference>
<feature type="binding site" evidence="8">
    <location>
        <position position="59"/>
    </location>
    <ligand>
        <name>S-adenosyl-L-methionine</name>
        <dbReference type="ChEBI" id="CHEBI:59789"/>
    </ligand>
</feature>
<evidence type="ECO:0000256" key="3">
    <source>
        <dbReference type="ARBA" id="ARBA00022552"/>
    </source>
</evidence>
<dbReference type="GO" id="GO:0000463">
    <property type="term" value="P:maturation of LSU-rRNA from tricistronic rRNA transcript (SSU-rRNA, 5.8S rRNA, LSU-rRNA)"/>
    <property type="evidence" value="ECO:0007669"/>
    <property type="project" value="TreeGrafter"/>
</dbReference>
<dbReference type="InterPro" id="IPR050082">
    <property type="entry name" value="RNA_methyltr_RlmE"/>
</dbReference>
<evidence type="ECO:0000259" key="11">
    <source>
        <dbReference type="Pfam" id="PF07780"/>
    </source>
</evidence>
<dbReference type="Gene3D" id="3.40.50.150">
    <property type="entry name" value="Vaccinia Virus protein VP39"/>
    <property type="match status" value="1"/>
</dbReference>
<comment type="subcellular location">
    <subcellularLocation>
        <location evidence="1 8">Nucleus</location>
        <location evidence="1 8">Nucleolus</location>
    </subcellularLocation>
</comment>
<feature type="domain" description="DUF3381" evidence="12">
    <location>
        <begin position="245"/>
        <end position="396"/>
    </location>
</feature>
<feature type="active site" description="Proton acceptor" evidence="8">
    <location>
        <position position="158"/>
    </location>
</feature>
<dbReference type="OrthoDB" id="1287559at2759"/>
<feature type="domain" description="Ribosomal RNA methyltransferase FtsJ" evidence="10">
    <location>
        <begin position="25"/>
        <end position="201"/>
    </location>
</feature>
<protein>
    <submittedName>
        <fullName evidence="13">Uncharacterized protein</fullName>
    </submittedName>
</protein>
<dbReference type="GO" id="GO:0030687">
    <property type="term" value="C:preribosome, large subunit precursor"/>
    <property type="evidence" value="ECO:0007669"/>
    <property type="project" value="TreeGrafter"/>
</dbReference>
<feature type="compositionally biased region" description="Basic and acidic residues" evidence="9">
    <location>
        <begin position="536"/>
        <end position="546"/>
    </location>
</feature>
<dbReference type="InterPro" id="IPR002877">
    <property type="entry name" value="RNA_MeTrfase_FtsJ_dom"/>
</dbReference>
<keyword evidence="3 8" id="KW-0698">rRNA processing</keyword>
<evidence type="ECO:0000313" key="13">
    <source>
        <dbReference type="EMBL" id="KIM67223.1"/>
    </source>
</evidence>
<feature type="binding site" evidence="8">
    <location>
        <position position="57"/>
    </location>
    <ligand>
        <name>S-adenosyl-L-methionine</name>
        <dbReference type="ChEBI" id="CHEBI:59789"/>
    </ligand>
</feature>
<feature type="region of interest" description="Disordered" evidence="9">
    <location>
        <begin position="441"/>
        <end position="461"/>
    </location>
</feature>
<evidence type="ECO:0000256" key="4">
    <source>
        <dbReference type="ARBA" id="ARBA00022603"/>
    </source>
</evidence>
<evidence type="ECO:0000259" key="12">
    <source>
        <dbReference type="Pfam" id="PF11861"/>
    </source>
</evidence>
<keyword evidence="2 8" id="KW-0690">Ribosome biogenesis</keyword>
<gene>
    <name evidence="13" type="ORF">SCLCIDRAFT_1210729</name>
</gene>
<reference evidence="14" key="2">
    <citation type="submission" date="2015-01" db="EMBL/GenBank/DDBJ databases">
        <title>Evolutionary Origins and Diversification of the Mycorrhizal Mutualists.</title>
        <authorList>
            <consortium name="DOE Joint Genome Institute"/>
            <consortium name="Mycorrhizal Genomics Consortium"/>
            <person name="Kohler A."/>
            <person name="Kuo A."/>
            <person name="Nagy L.G."/>
            <person name="Floudas D."/>
            <person name="Copeland A."/>
            <person name="Barry K.W."/>
            <person name="Cichocki N."/>
            <person name="Veneault-Fourrey C."/>
            <person name="LaButti K."/>
            <person name="Lindquist E.A."/>
            <person name="Lipzen A."/>
            <person name="Lundell T."/>
            <person name="Morin E."/>
            <person name="Murat C."/>
            <person name="Riley R."/>
            <person name="Ohm R."/>
            <person name="Sun H."/>
            <person name="Tunlid A."/>
            <person name="Henrissat B."/>
            <person name="Grigoriev I.V."/>
            <person name="Hibbett D.S."/>
            <person name="Martin F."/>
        </authorList>
    </citation>
    <scope>NUCLEOTIDE SEQUENCE [LARGE SCALE GENOMIC DNA]</scope>
    <source>
        <strain evidence="14">Foug A</strain>
    </source>
</reference>